<keyword evidence="2" id="KW-1185">Reference proteome</keyword>
<gene>
    <name evidence="1" type="ORF">LPLAT_LOCUS626</name>
</gene>
<proteinExistence type="predicted"/>
<accession>A0AAV2N2E1</accession>
<protein>
    <submittedName>
        <fullName evidence="1">Uncharacterized protein</fullName>
    </submittedName>
</protein>
<name>A0AAV2N2E1_9HYME</name>
<reference evidence="1 2" key="1">
    <citation type="submission" date="2024-04" db="EMBL/GenBank/DDBJ databases">
        <authorList>
            <consortium name="Molecular Ecology Group"/>
        </authorList>
    </citation>
    <scope>NUCLEOTIDE SEQUENCE [LARGE SCALE GENOMIC DNA]</scope>
</reference>
<dbReference type="AlphaFoldDB" id="A0AAV2N2E1"/>
<evidence type="ECO:0000313" key="2">
    <source>
        <dbReference type="Proteomes" id="UP001497644"/>
    </source>
</evidence>
<sequence length="172" mass="19552">MKISNLVFYLAVIFGSIYCISCRTYNKKDVNLIEEAADGNYDMSYFNVSLERSLSRHKRANFIIGLLTGQEGLCPNTEKLSIDLIGKMILHPIQITKTILCHIVNIIGKENRAITHRLFNTFSDFLRTIFLSGLHTTLNQIANTGILPSSLRTLVEMFNVFYNALRLVGYIK</sequence>
<evidence type="ECO:0000313" key="1">
    <source>
        <dbReference type="EMBL" id="CAL1673820.1"/>
    </source>
</evidence>
<organism evidence="1 2">
    <name type="scientific">Lasius platythorax</name>
    <dbReference type="NCBI Taxonomy" id="488582"/>
    <lineage>
        <taxon>Eukaryota</taxon>
        <taxon>Metazoa</taxon>
        <taxon>Ecdysozoa</taxon>
        <taxon>Arthropoda</taxon>
        <taxon>Hexapoda</taxon>
        <taxon>Insecta</taxon>
        <taxon>Pterygota</taxon>
        <taxon>Neoptera</taxon>
        <taxon>Endopterygota</taxon>
        <taxon>Hymenoptera</taxon>
        <taxon>Apocrita</taxon>
        <taxon>Aculeata</taxon>
        <taxon>Formicoidea</taxon>
        <taxon>Formicidae</taxon>
        <taxon>Formicinae</taxon>
        <taxon>Lasius</taxon>
        <taxon>Lasius</taxon>
    </lineage>
</organism>
<dbReference type="Proteomes" id="UP001497644">
    <property type="component" value="Chromosome 1"/>
</dbReference>
<dbReference type="EMBL" id="OZ034824">
    <property type="protein sequence ID" value="CAL1673820.1"/>
    <property type="molecule type" value="Genomic_DNA"/>
</dbReference>